<protein>
    <submittedName>
        <fullName evidence="3">Membrane protein YedE/YeeE</fullName>
    </submittedName>
</protein>
<feature type="transmembrane region" description="Helical" evidence="2">
    <location>
        <begin position="161"/>
        <end position="181"/>
    </location>
</feature>
<feature type="region of interest" description="Disordered" evidence="1">
    <location>
        <begin position="1"/>
        <end position="20"/>
    </location>
</feature>
<sequence>MSSKIEMLKKERLKASQSEKPKSKKNQRLYGALLIIISIYIAFYLYKRDSILAIAWIFSLGFGFVLQKTRFCFAASFRDPFLVGSTKLFRAVLIALILSSIFFPMIQFPVHKAGVSDYFSLTGLVRPVGIHTLIGGIMFGMGMVVAGGCVSGALTRVGEGFLLQFVVFISISIGTLFGAMHYRFWENAFISSSPIIYLPDIFGYTLSVVIQLSALIIIYYLAYKYHIKRNTMI</sequence>
<keyword evidence="4" id="KW-1185">Reference proteome</keyword>
<evidence type="ECO:0000256" key="2">
    <source>
        <dbReference type="SAM" id="Phobius"/>
    </source>
</evidence>
<dbReference type="EMBL" id="JAGGLI010000028">
    <property type="protein sequence ID" value="MBP2028400.1"/>
    <property type="molecule type" value="Genomic_DNA"/>
</dbReference>
<organism evidence="3 4">
    <name type="scientific">Acetoanaerobium pronyense</name>
    <dbReference type="NCBI Taxonomy" id="1482736"/>
    <lineage>
        <taxon>Bacteria</taxon>
        <taxon>Bacillati</taxon>
        <taxon>Bacillota</taxon>
        <taxon>Clostridia</taxon>
        <taxon>Peptostreptococcales</taxon>
        <taxon>Filifactoraceae</taxon>
        <taxon>Acetoanaerobium</taxon>
    </lineage>
</organism>
<feature type="transmembrane region" description="Helical" evidence="2">
    <location>
        <begin position="88"/>
        <end position="108"/>
    </location>
</feature>
<feature type="transmembrane region" description="Helical" evidence="2">
    <location>
        <begin position="51"/>
        <end position="67"/>
    </location>
</feature>
<keyword evidence="2" id="KW-0472">Membrane</keyword>
<dbReference type="InterPro" id="IPR007272">
    <property type="entry name" value="Sulf_transp_TsuA/YedE"/>
</dbReference>
<evidence type="ECO:0000256" key="1">
    <source>
        <dbReference type="SAM" id="MobiDB-lite"/>
    </source>
</evidence>
<keyword evidence="2" id="KW-0812">Transmembrane</keyword>
<accession>A0ABS4KKX3</accession>
<reference evidence="3 4" key="1">
    <citation type="submission" date="2021-03" db="EMBL/GenBank/DDBJ databases">
        <title>Genomic Encyclopedia of Type Strains, Phase IV (KMG-IV): sequencing the most valuable type-strain genomes for metagenomic binning, comparative biology and taxonomic classification.</title>
        <authorList>
            <person name="Goeker M."/>
        </authorList>
    </citation>
    <scope>NUCLEOTIDE SEQUENCE [LARGE SCALE GENOMIC DNA]</scope>
    <source>
        <strain evidence="3 4">DSM 27512</strain>
    </source>
</reference>
<feature type="transmembrane region" description="Helical" evidence="2">
    <location>
        <begin position="201"/>
        <end position="222"/>
    </location>
</feature>
<feature type="transmembrane region" description="Helical" evidence="2">
    <location>
        <begin position="29"/>
        <end position="45"/>
    </location>
</feature>
<gene>
    <name evidence="3" type="ORF">J2Z35_002201</name>
</gene>
<evidence type="ECO:0000313" key="3">
    <source>
        <dbReference type="EMBL" id="MBP2028400.1"/>
    </source>
</evidence>
<evidence type="ECO:0000313" key="4">
    <source>
        <dbReference type="Proteomes" id="UP001314903"/>
    </source>
</evidence>
<keyword evidence="2" id="KW-1133">Transmembrane helix</keyword>
<dbReference type="Pfam" id="PF04143">
    <property type="entry name" value="Sulf_transp"/>
    <property type="match status" value="1"/>
</dbReference>
<name>A0ABS4KKX3_9FIRM</name>
<dbReference type="RefSeq" id="WP_209661453.1">
    <property type="nucleotide sequence ID" value="NZ_JAGGLI010000028.1"/>
</dbReference>
<proteinExistence type="predicted"/>
<dbReference type="Proteomes" id="UP001314903">
    <property type="component" value="Unassembled WGS sequence"/>
</dbReference>
<feature type="transmembrane region" description="Helical" evidence="2">
    <location>
        <begin position="128"/>
        <end position="154"/>
    </location>
</feature>
<comment type="caution">
    <text evidence="3">The sequence shown here is derived from an EMBL/GenBank/DDBJ whole genome shotgun (WGS) entry which is preliminary data.</text>
</comment>